<dbReference type="SUPFAM" id="SSF52172">
    <property type="entry name" value="CheY-like"/>
    <property type="match status" value="1"/>
</dbReference>
<protein>
    <recommendedName>
        <fullName evidence="2">histidine kinase</fullName>
        <ecNumber evidence="2">2.7.13.3</ecNumber>
    </recommendedName>
</protein>
<evidence type="ECO:0000256" key="3">
    <source>
        <dbReference type="ARBA" id="ARBA00022679"/>
    </source>
</evidence>
<dbReference type="PROSITE" id="PS50110">
    <property type="entry name" value="RESPONSE_REGULATORY"/>
    <property type="match status" value="1"/>
</dbReference>
<evidence type="ECO:0000256" key="4">
    <source>
        <dbReference type="ARBA" id="ARBA00022777"/>
    </source>
</evidence>
<dbReference type="InterPro" id="IPR011006">
    <property type="entry name" value="CheY-like_superfamily"/>
</dbReference>
<dbReference type="InterPro" id="IPR005467">
    <property type="entry name" value="His_kinase_dom"/>
</dbReference>
<evidence type="ECO:0000313" key="7">
    <source>
        <dbReference type="EMBL" id="GAH13898.1"/>
    </source>
</evidence>
<evidence type="ECO:0000256" key="2">
    <source>
        <dbReference type="ARBA" id="ARBA00012438"/>
    </source>
</evidence>
<feature type="domain" description="Response regulatory" evidence="6">
    <location>
        <begin position="125"/>
        <end position="241"/>
    </location>
</feature>
<dbReference type="AlphaFoldDB" id="X1EZ79"/>
<dbReference type="SMART" id="SM00448">
    <property type="entry name" value="REC"/>
    <property type="match status" value="1"/>
</dbReference>
<keyword evidence="4" id="KW-0418">Kinase</keyword>
<dbReference type="EC" id="2.7.13.3" evidence="2"/>
<accession>X1EZ79</accession>
<reference evidence="7" key="1">
    <citation type="journal article" date="2014" name="Front. Microbiol.">
        <title>High frequency of phylogenetically diverse reductive dehalogenase-homologous genes in deep subseafloor sedimentary metagenomes.</title>
        <authorList>
            <person name="Kawai M."/>
            <person name="Futagami T."/>
            <person name="Toyoda A."/>
            <person name="Takaki Y."/>
            <person name="Nishi S."/>
            <person name="Hori S."/>
            <person name="Arai W."/>
            <person name="Tsubouchi T."/>
            <person name="Morono Y."/>
            <person name="Uchiyama I."/>
            <person name="Ito T."/>
            <person name="Fujiyama A."/>
            <person name="Inagaki F."/>
            <person name="Takami H."/>
        </authorList>
    </citation>
    <scope>NUCLEOTIDE SEQUENCE</scope>
    <source>
        <strain evidence="7">Expedition CK06-06</strain>
    </source>
</reference>
<gene>
    <name evidence="7" type="ORF">S01H4_52601</name>
</gene>
<dbReference type="Pfam" id="PF00072">
    <property type="entry name" value="Response_reg"/>
    <property type="match status" value="1"/>
</dbReference>
<dbReference type="PANTHER" id="PTHR43047">
    <property type="entry name" value="TWO-COMPONENT HISTIDINE PROTEIN KINASE"/>
    <property type="match status" value="1"/>
</dbReference>
<feature type="non-terminal residue" evidence="7">
    <location>
        <position position="1"/>
    </location>
</feature>
<dbReference type="Pfam" id="PF02518">
    <property type="entry name" value="HATPase_c"/>
    <property type="match status" value="1"/>
</dbReference>
<dbReference type="PRINTS" id="PR00344">
    <property type="entry name" value="BCTRLSENSOR"/>
</dbReference>
<feature type="domain" description="Histidine kinase" evidence="5">
    <location>
        <begin position="1"/>
        <end position="106"/>
    </location>
</feature>
<keyword evidence="3" id="KW-0808">Transferase</keyword>
<organism evidence="7">
    <name type="scientific">marine sediment metagenome</name>
    <dbReference type="NCBI Taxonomy" id="412755"/>
    <lineage>
        <taxon>unclassified sequences</taxon>
        <taxon>metagenomes</taxon>
        <taxon>ecological metagenomes</taxon>
    </lineage>
</organism>
<dbReference type="InterPro" id="IPR004358">
    <property type="entry name" value="Sig_transdc_His_kin-like_C"/>
</dbReference>
<dbReference type="SUPFAM" id="SSF55874">
    <property type="entry name" value="ATPase domain of HSP90 chaperone/DNA topoisomerase II/histidine kinase"/>
    <property type="match status" value="1"/>
</dbReference>
<dbReference type="GO" id="GO:0000155">
    <property type="term" value="F:phosphorelay sensor kinase activity"/>
    <property type="evidence" value="ECO:0007669"/>
    <property type="project" value="TreeGrafter"/>
</dbReference>
<comment type="caution">
    <text evidence="7">The sequence shown here is derived from an EMBL/GenBank/DDBJ whole genome shotgun (WGS) entry which is preliminary data.</text>
</comment>
<dbReference type="InterPro" id="IPR001789">
    <property type="entry name" value="Sig_transdc_resp-reg_receiver"/>
</dbReference>
<dbReference type="InterPro" id="IPR003594">
    <property type="entry name" value="HATPase_dom"/>
</dbReference>
<dbReference type="CDD" id="cd00156">
    <property type="entry name" value="REC"/>
    <property type="match status" value="1"/>
</dbReference>
<evidence type="ECO:0000259" key="6">
    <source>
        <dbReference type="PROSITE" id="PS50110"/>
    </source>
</evidence>
<proteinExistence type="predicted"/>
<dbReference type="Gene3D" id="3.40.50.2300">
    <property type="match status" value="1"/>
</dbReference>
<evidence type="ECO:0000256" key="1">
    <source>
        <dbReference type="ARBA" id="ARBA00000085"/>
    </source>
</evidence>
<dbReference type="Gene3D" id="3.30.565.10">
    <property type="entry name" value="Histidine kinase-like ATPase, C-terminal domain"/>
    <property type="match status" value="1"/>
</dbReference>
<dbReference type="PANTHER" id="PTHR43047:SF72">
    <property type="entry name" value="OSMOSENSING HISTIDINE PROTEIN KINASE SLN1"/>
    <property type="match status" value="1"/>
</dbReference>
<sequence>QAMPGGGNLFLETQNATLEVNDYDKPYAIRPGRYIRISVSDTGTGMDKATQERIFEPFFTTKGVGRGTGLGLASAYGIIKNHNGIINVYSEKGHGATFKIYLPASKKQMIKEKARPESLEVGTEMILLVDDEEMVADIGKDMLEKLGYKILVAAGGTEAIKIFNTSRDQVQLVILDMIMPDMSGGETFNRLKAIKPDVKILLSSGYSLNGRASQIMKRGCNGFIQKPFNLKQISRKIREILDA</sequence>
<dbReference type="EMBL" id="BART01030077">
    <property type="protein sequence ID" value="GAH13898.1"/>
    <property type="molecule type" value="Genomic_DNA"/>
</dbReference>
<dbReference type="InterPro" id="IPR036890">
    <property type="entry name" value="HATPase_C_sf"/>
</dbReference>
<dbReference type="PROSITE" id="PS50109">
    <property type="entry name" value="HIS_KIN"/>
    <property type="match status" value="1"/>
</dbReference>
<dbReference type="SMART" id="SM00387">
    <property type="entry name" value="HATPase_c"/>
    <property type="match status" value="1"/>
</dbReference>
<name>X1EZ79_9ZZZZ</name>
<comment type="catalytic activity">
    <reaction evidence="1">
        <text>ATP + protein L-histidine = ADP + protein N-phospho-L-histidine.</text>
        <dbReference type="EC" id="2.7.13.3"/>
    </reaction>
</comment>
<evidence type="ECO:0000259" key="5">
    <source>
        <dbReference type="PROSITE" id="PS50109"/>
    </source>
</evidence>
<dbReference type="GO" id="GO:0005886">
    <property type="term" value="C:plasma membrane"/>
    <property type="evidence" value="ECO:0007669"/>
    <property type="project" value="TreeGrafter"/>
</dbReference>
<dbReference type="GO" id="GO:0009927">
    <property type="term" value="F:histidine phosphotransfer kinase activity"/>
    <property type="evidence" value="ECO:0007669"/>
    <property type="project" value="TreeGrafter"/>
</dbReference>